<comment type="caution">
    <text evidence="1">The sequence shown here is derived from an EMBL/GenBank/DDBJ whole genome shotgun (WGS) entry which is preliminary data.</text>
</comment>
<organism evidence="1 2">
    <name type="scientific">Bondarzewia mesenterica</name>
    <dbReference type="NCBI Taxonomy" id="1095465"/>
    <lineage>
        <taxon>Eukaryota</taxon>
        <taxon>Fungi</taxon>
        <taxon>Dikarya</taxon>
        <taxon>Basidiomycota</taxon>
        <taxon>Agaricomycotina</taxon>
        <taxon>Agaricomycetes</taxon>
        <taxon>Russulales</taxon>
        <taxon>Bondarzewiaceae</taxon>
        <taxon>Bondarzewia</taxon>
    </lineage>
</organism>
<feature type="non-terminal residue" evidence="1">
    <location>
        <position position="1"/>
    </location>
</feature>
<reference evidence="1 2" key="1">
    <citation type="submission" date="2019-02" db="EMBL/GenBank/DDBJ databases">
        <title>Genome sequencing of the rare red list fungi Bondarzewia mesenterica.</title>
        <authorList>
            <person name="Buettner E."/>
            <person name="Kellner H."/>
        </authorList>
    </citation>
    <scope>NUCLEOTIDE SEQUENCE [LARGE SCALE GENOMIC DNA]</scope>
    <source>
        <strain evidence="1 2">DSM 108281</strain>
    </source>
</reference>
<keyword evidence="2" id="KW-1185">Reference proteome</keyword>
<name>A0A4S4M372_9AGAM</name>
<evidence type="ECO:0000313" key="1">
    <source>
        <dbReference type="EMBL" id="THH19365.1"/>
    </source>
</evidence>
<proteinExistence type="predicted"/>
<sequence>VMDPALLASVENRLAEYDKALSTSAYVAASSLHRGAQTHALDALIRAAKVEEQVETLASDSAKMMQTIKIRAAPEPRTGKCDAILVTPILDVSGERIGSSTVQESLPENFVFVQRAKDSGNGGRATASVSDPNPEASLAQPLSAVNWESSEKTVDEQRYFSDISQCSDFYVKSTLTLTSGASLTQAPLINSQALLLPTLIVEYKKQDSMIEPKHQGRMNLVSAVTFLAAIGITDYPVFGLIADDAEGVVTAAWYSETQDKIYIIERNVCKFILTNPLEVFYFATFLVRLRKYNEHLKELFERQRAMFLGKAKAGTLRRWSKEAQAAELQQLQVTPTCLTPDINDTVPTLSSNDYELGIRTGNKSHEESIKSAFHQPDQCSSVNCIP</sequence>
<dbReference type="AlphaFoldDB" id="A0A4S4M372"/>
<dbReference type="Proteomes" id="UP000310158">
    <property type="component" value="Unassembled WGS sequence"/>
</dbReference>
<protein>
    <submittedName>
        <fullName evidence="1">Uncharacterized protein</fullName>
    </submittedName>
</protein>
<dbReference type="EMBL" id="SGPL01000047">
    <property type="protein sequence ID" value="THH19365.1"/>
    <property type="molecule type" value="Genomic_DNA"/>
</dbReference>
<gene>
    <name evidence="1" type="ORF">EW146_g1771</name>
</gene>
<evidence type="ECO:0000313" key="2">
    <source>
        <dbReference type="Proteomes" id="UP000310158"/>
    </source>
</evidence>
<dbReference type="OrthoDB" id="3270428at2759"/>
<accession>A0A4S4M372</accession>